<dbReference type="AlphaFoldDB" id="A0A2R5FIP4"/>
<evidence type="ECO:0000313" key="1">
    <source>
        <dbReference type="EMBL" id="GBG18612.1"/>
    </source>
</evidence>
<gene>
    <name evidence="1" type="ORF">NIES4072_22770</name>
</gene>
<proteinExistence type="predicted"/>
<protein>
    <submittedName>
        <fullName evidence="1">Uncharacterized protein</fullName>
    </submittedName>
</protein>
<reference evidence="1 2" key="1">
    <citation type="submission" date="2017-06" db="EMBL/GenBank/DDBJ databases">
        <title>Genome sequencing of cyanobaciteial culture collection at National Institute for Environmental Studies (NIES).</title>
        <authorList>
            <person name="Hirose Y."/>
            <person name="Shimura Y."/>
            <person name="Fujisawa T."/>
            <person name="Nakamura Y."/>
            <person name="Kawachi M."/>
        </authorList>
    </citation>
    <scope>NUCLEOTIDE SEQUENCE [LARGE SCALE GENOMIC DNA]</scope>
    <source>
        <strain evidence="1 2">NIES-4072</strain>
    </source>
</reference>
<sequence length="76" mass="8891">MMINCHVTNKKSFILSYLKTSIDIFSNFKKFIYDFREWVGITHPATTRGNENLIVRRENLGSGVRRSHSNIVLMED</sequence>
<dbReference type="EMBL" id="BDUD01000001">
    <property type="protein sequence ID" value="GBG18612.1"/>
    <property type="molecule type" value="Genomic_DNA"/>
</dbReference>
<keyword evidence="2" id="KW-1185">Reference proteome</keyword>
<dbReference type="Proteomes" id="UP000245124">
    <property type="component" value="Unassembled WGS sequence"/>
</dbReference>
<organism evidence="1 2">
    <name type="scientific">Nostoc commune NIES-4072</name>
    <dbReference type="NCBI Taxonomy" id="2005467"/>
    <lineage>
        <taxon>Bacteria</taxon>
        <taxon>Bacillati</taxon>
        <taxon>Cyanobacteriota</taxon>
        <taxon>Cyanophyceae</taxon>
        <taxon>Nostocales</taxon>
        <taxon>Nostocaceae</taxon>
        <taxon>Nostoc</taxon>
    </lineage>
</organism>
<accession>A0A2R5FIP4</accession>
<comment type="caution">
    <text evidence="1">The sequence shown here is derived from an EMBL/GenBank/DDBJ whole genome shotgun (WGS) entry which is preliminary data.</text>
</comment>
<name>A0A2R5FIP4_NOSCO</name>
<evidence type="ECO:0000313" key="2">
    <source>
        <dbReference type="Proteomes" id="UP000245124"/>
    </source>
</evidence>